<feature type="region of interest" description="Disordered" evidence="1">
    <location>
        <begin position="1"/>
        <end position="25"/>
    </location>
</feature>
<dbReference type="EMBL" id="JARFPK010000018">
    <property type="protein sequence ID" value="MDF0590750.1"/>
    <property type="molecule type" value="Genomic_DNA"/>
</dbReference>
<evidence type="ECO:0000313" key="3">
    <source>
        <dbReference type="Proteomes" id="UP001220010"/>
    </source>
</evidence>
<keyword evidence="3" id="KW-1185">Reference proteome</keyword>
<protein>
    <submittedName>
        <fullName evidence="2">Uncharacterized protein</fullName>
    </submittedName>
</protein>
<organism evidence="2 3">
    <name type="scientific">Candidatus Methanocrinis natronophilus</name>
    <dbReference type="NCBI Taxonomy" id="3033396"/>
    <lineage>
        <taxon>Archaea</taxon>
        <taxon>Methanobacteriati</taxon>
        <taxon>Methanobacteriota</taxon>
        <taxon>Stenosarchaea group</taxon>
        <taxon>Methanomicrobia</taxon>
        <taxon>Methanotrichales</taxon>
        <taxon>Methanotrichaceae</taxon>
        <taxon>Methanocrinis</taxon>
    </lineage>
</organism>
<sequence length="44" mass="5338">MKTEIEEQKNGQSRKTDLLPPEIRDEYREVTRSHQKLLERLADR</sequence>
<accession>A0ABT5X7S4</accession>
<evidence type="ECO:0000313" key="2">
    <source>
        <dbReference type="EMBL" id="MDF0590750.1"/>
    </source>
</evidence>
<name>A0ABT5X7S4_9EURY</name>
<dbReference type="Proteomes" id="UP001220010">
    <property type="component" value="Unassembled WGS sequence"/>
</dbReference>
<evidence type="ECO:0000256" key="1">
    <source>
        <dbReference type="SAM" id="MobiDB-lite"/>
    </source>
</evidence>
<reference evidence="2 3" key="1">
    <citation type="submission" date="2023-03" db="EMBL/GenBank/DDBJ databases">
        <title>WGS of Methanotrichaceae archaeon Mx.</title>
        <authorList>
            <person name="Sorokin D.Y."/>
            <person name="Merkel A.Y."/>
        </authorList>
    </citation>
    <scope>NUCLEOTIDE SEQUENCE [LARGE SCALE GENOMIC DNA]</scope>
    <source>
        <strain evidence="2 3">Mx</strain>
    </source>
</reference>
<proteinExistence type="predicted"/>
<comment type="caution">
    <text evidence="2">The sequence shown here is derived from an EMBL/GenBank/DDBJ whole genome shotgun (WGS) entry which is preliminary data.</text>
</comment>
<gene>
    <name evidence="2" type="ORF">P0O15_06140</name>
</gene>